<name>A0A0G4GFQ1_VITBC</name>
<gene>
    <name evidence="2" type="ORF">Vbra_351</name>
</gene>
<organism evidence="2 3">
    <name type="scientific">Vitrella brassicaformis (strain CCMP3155)</name>
    <dbReference type="NCBI Taxonomy" id="1169540"/>
    <lineage>
        <taxon>Eukaryota</taxon>
        <taxon>Sar</taxon>
        <taxon>Alveolata</taxon>
        <taxon>Colpodellida</taxon>
        <taxon>Vitrellaceae</taxon>
        <taxon>Vitrella</taxon>
    </lineage>
</organism>
<dbReference type="VEuPathDB" id="CryptoDB:Vbra_351"/>
<dbReference type="AlphaFoldDB" id="A0A0G4GFQ1"/>
<reference evidence="2 3" key="1">
    <citation type="submission" date="2014-11" db="EMBL/GenBank/DDBJ databases">
        <authorList>
            <person name="Zhu J."/>
            <person name="Qi W."/>
            <person name="Song R."/>
        </authorList>
    </citation>
    <scope>NUCLEOTIDE SEQUENCE [LARGE SCALE GENOMIC DNA]</scope>
</reference>
<feature type="signal peptide" evidence="1">
    <location>
        <begin position="1"/>
        <end position="20"/>
    </location>
</feature>
<feature type="chain" id="PRO_5005190390" description="ATPase AAA-type core domain-containing protein" evidence="1">
    <location>
        <begin position="21"/>
        <end position="721"/>
    </location>
</feature>
<evidence type="ECO:0000313" key="3">
    <source>
        <dbReference type="Proteomes" id="UP000041254"/>
    </source>
</evidence>
<dbReference type="Proteomes" id="UP000041254">
    <property type="component" value="Unassembled WGS sequence"/>
</dbReference>
<keyword evidence="3" id="KW-1185">Reference proteome</keyword>
<dbReference type="InParanoid" id="A0A0G4GFQ1"/>
<dbReference type="EMBL" id="CDMY01000651">
    <property type="protein sequence ID" value="CEM28335.1"/>
    <property type="molecule type" value="Genomic_DNA"/>
</dbReference>
<protein>
    <recommendedName>
        <fullName evidence="4">ATPase AAA-type core domain-containing protein</fullName>
    </recommendedName>
</protein>
<proteinExistence type="predicted"/>
<keyword evidence="1" id="KW-0732">Signal</keyword>
<accession>A0A0G4GFQ1</accession>
<dbReference type="PhylomeDB" id="A0A0G4GFQ1"/>
<sequence>MMAVLYFLIVLGGWLLCCVAERTVPASMAFLHRTIPTHINANQRDRSAVAWRRVRRLKTATRLVLMSEGTATSGQLPVDAVVAPLGVRGKNDVEIEAGDLISVDRLTEPIDRGLRLAPSVALDLGQQQPYIGQGRLDKISQELVGHYEARDEDRAIRVPPMVVTRFSRGGKTRLMKQIALGLQKKDIPALFVTFNEGTKPTDFELSARSPLQSIALRIAWATATPEALDKVAQALGKPAAQVTFSDWVENVSVSRRTIQEWLGSHSLVLFADELNQRIPADTEFKEEPLAKEVADFLTEHFVDKRQRYFVFSSHIATLGNRLESYYWNLSGRDVYKPQIPRVERISDVTESGLCPDTHAGIVSWTGRAPGLLTLMYSEEPPKPDNVRRPFRKMKVPRLDAALAQNVIRTAIEGDGQLLDKLGTWSRFLDVFGDSCTWPPCYLGLACKELGESHEVKSALGEGFAAGLRVIPTLLNQLLDERGSGRRWEGVAGAGVLLRLLHSHLVAIGEAEAALSSAAAQLVPAAVNDGCKFGGVIQSSEPKTLKDLITIFYDKMDPRLAGEPRVSYFVKPKYSSFLGFDFFVFVTERGRLTTIYGGQCKEGPTGPDKDSVAIIKRSVSEALASVAPKGGGPGGVLASFLDSGAGKPVKVYVRAIWLRGDQGQEVKIERLDQPLRAGDEDIGVVPSRASIQEVIGLSLAQTCPFEWLAEGKDEAGGEGTVA</sequence>
<evidence type="ECO:0008006" key="4">
    <source>
        <dbReference type="Google" id="ProtNLM"/>
    </source>
</evidence>
<evidence type="ECO:0000313" key="2">
    <source>
        <dbReference type="EMBL" id="CEM28335.1"/>
    </source>
</evidence>
<evidence type="ECO:0000256" key="1">
    <source>
        <dbReference type="SAM" id="SignalP"/>
    </source>
</evidence>